<organism evidence="2">
    <name type="scientific">Leptolyngbya boryana CZ1</name>
    <dbReference type="NCBI Taxonomy" id="3060204"/>
    <lineage>
        <taxon>Bacteria</taxon>
        <taxon>Bacillati</taxon>
        <taxon>Cyanobacteriota</taxon>
        <taxon>Cyanophyceae</taxon>
        <taxon>Leptolyngbyales</taxon>
        <taxon>Leptolyngbyaceae</taxon>
        <taxon>Leptolyngbya group</taxon>
        <taxon>Leptolyngbya</taxon>
    </lineage>
</organism>
<protein>
    <submittedName>
        <fullName evidence="2">DUF1822 family protein</fullName>
    </submittedName>
</protein>
<accession>A0AA96WTQ3</accession>
<evidence type="ECO:0000256" key="1">
    <source>
        <dbReference type="SAM" id="MobiDB-lite"/>
    </source>
</evidence>
<dbReference type="AlphaFoldDB" id="A0AA96WTQ3"/>
<gene>
    <name evidence="2" type="ORF">Q2T42_19990</name>
</gene>
<evidence type="ECO:0000313" key="2">
    <source>
        <dbReference type="EMBL" id="WNZ44114.1"/>
    </source>
</evidence>
<reference evidence="2" key="1">
    <citation type="journal article" date="2023" name="Plants (Basel)">
        <title>Genomic Analysis of Leptolyngbya boryana CZ1 Reveals Efficient Carbon Fixation Modules.</title>
        <authorList>
            <person name="Bai X."/>
            <person name="Wang H."/>
            <person name="Cheng W."/>
            <person name="Wang J."/>
            <person name="Ma M."/>
            <person name="Hu H."/>
            <person name="Song Z."/>
            <person name="Ma H."/>
            <person name="Fan Y."/>
            <person name="Du C."/>
            <person name="Xu J."/>
        </authorList>
    </citation>
    <scope>NUCLEOTIDE SEQUENCE</scope>
    <source>
        <strain evidence="2">CZ1</strain>
    </source>
</reference>
<feature type="compositionally biased region" description="Polar residues" evidence="1">
    <location>
        <begin position="1"/>
        <end position="31"/>
    </location>
</feature>
<name>A0AA96WTQ3_LEPBY</name>
<dbReference type="InterPro" id="IPR014951">
    <property type="entry name" value="DUF1822"/>
</dbReference>
<reference evidence="2" key="2">
    <citation type="submission" date="2023-07" db="EMBL/GenBank/DDBJ databases">
        <authorList>
            <person name="Bai X.-H."/>
            <person name="Wang H.-H."/>
            <person name="Wang J."/>
            <person name="Ma M.-Y."/>
            <person name="Hu H.-H."/>
            <person name="Song Z.-L."/>
            <person name="Ma H.-G."/>
            <person name="Fan Y."/>
            <person name="Du C.-Y."/>
            <person name="Xu J.-C."/>
        </authorList>
    </citation>
    <scope>NUCLEOTIDE SEQUENCE</scope>
    <source>
        <strain evidence="2">CZ1</strain>
    </source>
</reference>
<feature type="region of interest" description="Disordered" evidence="1">
    <location>
        <begin position="1"/>
        <end position="39"/>
    </location>
</feature>
<dbReference type="RefSeq" id="WP_316426302.1">
    <property type="nucleotide sequence ID" value="NZ_CP130144.1"/>
</dbReference>
<proteinExistence type="predicted"/>
<sequence length="309" mass="34465">MTNNSQDSTSLPLPISQSARRTAQQFASEQPNPDKRQQVQQNTLAVSVVNDYLQLMGIETDLETADSWRSIPRLCADVADLKLPGLGRLECRPVSEQAQVCTVPADVWNDFAQSDRIGYVFVQIAESLQWASILGFIRTVSTEQIAFHRLQSPEELLDYLHELRQPLIRLSQWMQGAIETGWQTVESLLSGSPAVSFRQSDATTGNIVRQAKRIDLGIRLQTHPIALIVEIQPGTDQQMDILIQIRPLTGLLPPDLQLLVLDAANEQFLEARSRSADAYIQLQFSGDLGEQFKVSVALEDAEITEAFLI</sequence>
<dbReference type="EMBL" id="CP130144">
    <property type="protein sequence ID" value="WNZ44114.1"/>
    <property type="molecule type" value="Genomic_DNA"/>
</dbReference>
<dbReference type="Pfam" id="PF08852">
    <property type="entry name" value="DUF1822"/>
    <property type="match status" value="1"/>
</dbReference>